<evidence type="ECO:0000256" key="1">
    <source>
        <dbReference type="ARBA" id="ARBA00004141"/>
    </source>
</evidence>
<keyword evidence="3" id="KW-0762">Sugar transport</keyword>
<dbReference type="EMBL" id="CAJFDI010000005">
    <property type="protein sequence ID" value="CAD5231644.1"/>
    <property type="molecule type" value="Genomic_DNA"/>
</dbReference>
<sequence>MADSPRKPQDLIQIKFEFDAKGSVKDTMKTQNEDLKAWRYKYFGILLLTLQQASMPLMARSARYRSENEVFFSTVNVFLMDVIKLCLCSLVLIVNEGSIAKFVRDVKESVFGNPVETMKICVPSLIYTLQNNLYYIALSNLESTTFCITYQMKILTTAIMLRFVLSKQLSNMQWLALVILIAGVTDVQMQYQPPADNSKVEQRPFVGFVAVMTMCFTSAFAGVYMEKVLKQSSASVWMQNIRLALFGMVLSTLSILYQDLDGIREYGFFRGFDTLVWIMTFTNSAGGLLISIVIKYADNILKAYAQSMAIVGAALGSWILFDFIPNFLFLVGMLLVMVSIVMYTVFPAKAKPYQNIVQPNEIRVWNQKP</sequence>
<evidence type="ECO:0000256" key="2">
    <source>
        <dbReference type="ARBA" id="ARBA00009976"/>
    </source>
</evidence>
<dbReference type="NCBIfam" id="TIGR00803">
    <property type="entry name" value="nst"/>
    <property type="match status" value="1"/>
</dbReference>
<dbReference type="eggNOG" id="KOG2234">
    <property type="taxonomic scope" value="Eukaryota"/>
</dbReference>
<evidence type="ECO:0000313" key="9">
    <source>
        <dbReference type="Proteomes" id="UP000095284"/>
    </source>
</evidence>
<dbReference type="GO" id="GO:0015165">
    <property type="term" value="F:pyrimidine nucleotide-sugar transmembrane transporter activity"/>
    <property type="evidence" value="ECO:0007669"/>
    <property type="project" value="InterPro"/>
</dbReference>
<dbReference type="GO" id="GO:0000139">
    <property type="term" value="C:Golgi membrane"/>
    <property type="evidence" value="ECO:0007669"/>
    <property type="project" value="InterPro"/>
</dbReference>
<keyword evidence="10" id="KW-1185">Reference proteome</keyword>
<comment type="subcellular location">
    <subcellularLocation>
        <location evidence="1">Membrane</location>
        <topology evidence="1">Multi-pass membrane protein</topology>
    </subcellularLocation>
</comment>
<feature type="transmembrane region" description="Helical" evidence="7">
    <location>
        <begin position="303"/>
        <end position="321"/>
    </location>
</feature>
<organism evidence="9 11">
    <name type="scientific">Bursaphelenchus xylophilus</name>
    <name type="common">Pinewood nematode worm</name>
    <name type="synonym">Aphelenchoides xylophilus</name>
    <dbReference type="NCBI Taxonomy" id="6326"/>
    <lineage>
        <taxon>Eukaryota</taxon>
        <taxon>Metazoa</taxon>
        <taxon>Ecdysozoa</taxon>
        <taxon>Nematoda</taxon>
        <taxon>Chromadorea</taxon>
        <taxon>Rhabditida</taxon>
        <taxon>Tylenchina</taxon>
        <taxon>Tylenchomorpha</taxon>
        <taxon>Aphelenchoidea</taxon>
        <taxon>Aphelenchoididae</taxon>
        <taxon>Bursaphelenchus</taxon>
    </lineage>
</organism>
<accession>A0A1I7RSJ5</accession>
<dbReference type="InterPro" id="IPR007271">
    <property type="entry name" value="Nuc_sug_transpt"/>
</dbReference>
<evidence type="ECO:0000256" key="7">
    <source>
        <dbReference type="SAM" id="Phobius"/>
    </source>
</evidence>
<evidence type="ECO:0000256" key="3">
    <source>
        <dbReference type="ARBA" id="ARBA00022597"/>
    </source>
</evidence>
<keyword evidence="4 7" id="KW-0812">Transmembrane</keyword>
<reference evidence="8" key="2">
    <citation type="submission" date="2020-09" db="EMBL/GenBank/DDBJ databases">
        <authorList>
            <person name="Kikuchi T."/>
        </authorList>
    </citation>
    <scope>NUCLEOTIDE SEQUENCE</scope>
    <source>
        <strain evidence="8">Ka4C1</strain>
    </source>
</reference>
<evidence type="ECO:0000313" key="8">
    <source>
        <dbReference type="EMBL" id="CAD5231644.1"/>
    </source>
</evidence>
<dbReference type="Proteomes" id="UP000095284">
    <property type="component" value="Unplaced"/>
</dbReference>
<evidence type="ECO:0000256" key="6">
    <source>
        <dbReference type="ARBA" id="ARBA00023136"/>
    </source>
</evidence>
<keyword evidence="3" id="KW-0813">Transport</keyword>
<evidence type="ECO:0000256" key="5">
    <source>
        <dbReference type="ARBA" id="ARBA00022989"/>
    </source>
</evidence>
<evidence type="ECO:0000256" key="4">
    <source>
        <dbReference type="ARBA" id="ARBA00022692"/>
    </source>
</evidence>
<dbReference type="AlphaFoldDB" id="A0A1I7RSJ5"/>
<dbReference type="Pfam" id="PF04142">
    <property type="entry name" value="Nuc_sug_transp"/>
    <property type="match status" value="1"/>
</dbReference>
<dbReference type="OrthoDB" id="408493at2759"/>
<keyword evidence="5 7" id="KW-1133">Transmembrane helix</keyword>
<dbReference type="PIRSF" id="PIRSF005799">
    <property type="entry name" value="UDP-gal_transpt"/>
    <property type="match status" value="1"/>
</dbReference>
<keyword evidence="6 7" id="KW-0472">Membrane</keyword>
<dbReference type="PANTHER" id="PTHR10231">
    <property type="entry name" value="NUCLEOTIDE-SUGAR TRANSMEMBRANE TRANSPORTER"/>
    <property type="match status" value="1"/>
</dbReference>
<evidence type="ECO:0000313" key="10">
    <source>
        <dbReference type="Proteomes" id="UP000659654"/>
    </source>
</evidence>
<feature type="transmembrane region" description="Helical" evidence="7">
    <location>
        <begin position="205"/>
        <end position="225"/>
    </location>
</feature>
<dbReference type="WBParaSite" id="BXY_0369900.1">
    <property type="protein sequence ID" value="BXY_0369900.1"/>
    <property type="gene ID" value="BXY_0369900"/>
</dbReference>
<name>A0A1I7RSJ5_BURXY</name>
<feature type="transmembrane region" description="Helical" evidence="7">
    <location>
        <begin position="277"/>
        <end position="296"/>
    </location>
</feature>
<dbReference type="Proteomes" id="UP000659654">
    <property type="component" value="Unassembled WGS sequence"/>
</dbReference>
<feature type="transmembrane region" description="Helical" evidence="7">
    <location>
        <begin position="169"/>
        <end position="185"/>
    </location>
</feature>
<dbReference type="InterPro" id="IPR037185">
    <property type="entry name" value="EmrE-like"/>
</dbReference>
<evidence type="ECO:0000313" key="11">
    <source>
        <dbReference type="WBParaSite" id="BXY_0369900.1"/>
    </source>
</evidence>
<comment type="similarity">
    <text evidence="2">Belongs to the nucleotide-sugar transporter family. SLC35A subfamily.</text>
</comment>
<feature type="transmembrane region" description="Helical" evidence="7">
    <location>
        <begin position="327"/>
        <end position="346"/>
    </location>
</feature>
<protein>
    <submittedName>
        <fullName evidence="8">(pine wood nematode) hypothetical protein</fullName>
    </submittedName>
</protein>
<feature type="transmembrane region" description="Helical" evidence="7">
    <location>
        <begin position="237"/>
        <end position="257"/>
    </location>
</feature>
<dbReference type="EMBL" id="CAJFCV020000005">
    <property type="protein sequence ID" value="CAG9122898.1"/>
    <property type="molecule type" value="Genomic_DNA"/>
</dbReference>
<dbReference type="SUPFAM" id="SSF103481">
    <property type="entry name" value="Multidrug resistance efflux transporter EmrE"/>
    <property type="match status" value="1"/>
</dbReference>
<dbReference type="SMR" id="A0A1I7RSJ5"/>
<dbReference type="Proteomes" id="UP000582659">
    <property type="component" value="Unassembled WGS sequence"/>
</dbReference>
<reference evidence="11" key="1">
    <citation type="submission" date="2016-11" db="UniProtKB">
        <authorList>
            <consortium name="WormBaseParasite"/>
        </authorList>
    </citation>
    <scope>IDENTIFICATION</scope>
</reference>
<proteinExistence type="inferred from homology"/>
<gene>
    <name evidence="8" type="ORF">BXYJ_LOCUS11740</name>
</gene>